<evidence type="ECO:0000256" key="1">
    <source>
        <dbReference type="ARBA" id="ARBA00004141"/>
    </source>
</evidence>
<dbReference type="GO" id="GO:0032329">
    <property type="term" value="P:serine transport"/>
    <property type="evidence" value="ECO:0007669"/>
    <property type="project" value="TreeGrafter"/>
</dbReference>
<evidence type="ECO:0000256" key="2">
    <source>
        <dbReference type="ARBA" id="ARBA00022448"/>
    </source>
</evidence>
<organism evidence="7">
    <name type="scientific">Candidatus Improbicoccus pseudotrichonymphae</name>
    <dbReference type="NCBI Taxonomy" id="3033792"/>
    <lineage>
        <taxon>Bacteria</taxon>
        <taxon>Bacillati</taxon>
        <taxon>Bacillota</taxon>
        <taxon>Clostridia</taxon>
        <taxon>Candidatus Improbicoccus</taxon>
    </lineage>
</organism>
<comment type="subcellular location">
    <subcellularLocation>
        <location evidence="1">Membrane</location>
        <topology evidence="1">Multi-pass membrane protein</topology>
    </subcellularLocation>
</comment>
<evidence type="ECO:0000256" key="4">
    <source>
        <dbReference type="ARBA" id="ARBA00022989"/>
    </source>
</evidence>
<evidence type="ECO:0000313" key="7">
    <source>
        <dbReference type="EMBL" id="BED91748.1"/>
    </source>
</evidence>
<keyword evidence="3 6" id="KW-0812">Transmembrane</keyword>
<dbReference type="Gene3D" id="1.10.3860.10">
    <property type="entry name" value="Sodium:dicarboxylate symporter"/>
    <property type="match status" value="1"/>
</dbReference>
<dbReference type="Proteomes" id="UP001337580">
    <property type="component" value="Chromosome"/>
</dbReference>
<evidence type="ECO:0000256" key="3">
    <source>
        <dbReference type="ARBA" id="ARBA00022692"/>
    </source>
</evidence>
<proteinExistence type="predicted"/>
<protein>
    <submittedName>
        <fullName evidence="7">Dicarboxylate/amino acid:cation symporter</fullName>
    </submittedName>
</protein>
<name>A0AA48I7Z1_9FIRM</name>
<feature type="transmembrane region" description="Helical" evidence="6">
    <location>
        <begin position="321"/>
        <end position="345"/>
    </location>
</feature>
<dbReference type="GO" id="GO:0005886">
    <property type="term" value="C:plasma membrane"/>
    <property type="evidence" value="ECO:0007669"/>
    <property type="project" value="TreeGrafter"/>
</dbReference>
<dbReference type="Pfam" id="PF00375">
    <property type="entry name" value="SDF"/>
    <property type="match status" value="1"/>
</dbReference>
<evidence type="ECO:0000256" key="6">
    <source>
        <dbReference type="SAM" id="Phobius"/>
    </source>
</evidence>
<dbReference type="GO" id="GO:0005295">
    <property type="term" value="F:neutral L-amino acid:sodium symporter activity"/>
    <property type="evidence" value="ECO:0007669"/>
    <property type="project" value="TreeGrafter"/>
</dbReference>
<accession>A0AA48I7Z1</accession>
<keyword evidence="5 6" id="KW-0472">Membrane</keyword>
<sequence length="392" mass="43084">MLGKYGFIVRIFVSIILAVVLGYYNPWVFVSNFALIISNVCGVLISFFVPLIVLAFVTRGIISIKKSSGKILIITILLSYSFMFAAGITSYFVDCNVFPSFFKNFSSFCLSDNSGSSFASGLFKLEIKPIMEVIPAIIIAFILGLGANAIDSRVIKEVLDEFYRIVELVVKKTIIPLLPFYVFGTFFKLSSTNRVMILAKTFYKVFLVIILMHWSWLVVQFIFAGVISKKNPFGLIKNIFKVYFTAFATQSSVATIPVSVEAAKKNDVCEEVANFVSPLCSTIHLTGSVISIISSSIAVMILNGYSISFITFFPFTVALSLMMIAAPGLPCGAILAASSLLTSFLKFNPEMVSLMIALHIFQDGFGTACNVCGDNAVAIIIDKIYKKDLLKK</sequence>
<reference evidence="7" key="1">
    <citation type="journal article" date="2023" name="ISME J.">
        <title>Emergence of putative energy parasites within Clostridia revealed by genome analysis of a novel endosymbiotic clade.</title>
        <authorList>
            <person name="Takahashi K."/>
            <person name="Kuwahara H."/>
            <person name="Horikawa Y."/>
            <person name="Izawa K."/>
            <person name="Kato D."/>
            <person name="Inagaki T."/>
            <person name="Yuki M."/>
            <person name="Ohkuma M."/>
            <person name="Hongoh Y."/>
        </authorList>
    </citation>
    <scope>NUCLEOTIDE SEQUENCE</scope>
    <source>
        <strain evidence="7">CfP3-15</strain>
    </source>
</reference>
<dbReference type="PANTHER" id="PTHR42865">
    <property type="entry name" value="PROTON/GLUTAMATE-ASPARTATE SYMPORTER"/>
    <property type="match status" value="1"/>
</dbReference>
<feature type="transmembrane region" description="Helical" evidence="6">
    <location>
        <begin position="202"/>
        <end position="227"/>
    </location>
</feature>
<feature type="transmembrane region" description="Helical" evidence="6">
    <location>
        <begin position="69"/>
        <end position="93"/>
    </location>
</feature>
<keyword evidence="4 6" id="KW-1133">Transmembrane helix</keyword>
<feature type="transmembrane region" description="Helical" evidence="6">
    <location>
        <begin position="7"/>
        <end position="27"/>
    </location>
</feature>
<dbReference type="InterPro" id="IPR001991">
    <property type="entry name" value="Na-dicarboxylate_symporter"/>
</dbReference>
<dbReference type="EMBL" id="AP027924">
    <property type="protein sequence ID" value="BED91748.1"/>
    <property type="molecule type" value="Genomic_DNA"/>
</dbReference>
<feature type="transmembrane region" description="Helical" evidence="6">
    <location>
        <begin position="162"/>
        <end position="182"/>
    </location>
</feature>
<keyword evidence="2" id="KW-0813">Transport</keyword>
<dbReference type="InterPro" id="IPR036458">
    <property type="entry name" value="Na:dicarbo_symporter_sf"/>
</dbReference>
<dbReference type="KEGG" id="ips:CfP315_0269"/>
<dbReference type="SUPFAM" id="SSF118215">
    <property type="entry name" value="Proton glutamate symport protein"/>
    <property type="match status" value="1"/>
</dbReference>
<dbReference type="PANTHER" id="PTHR42865:SF8">
    <property type="entry name" value="SERINE_THREONINE TRANSPORTER SSTT"/>
    <property type="match status" value="1"/>
</dbReference>
<feature type="transmembrane region" description="Helical" evidence="6">
    <location>
        <begin position="33"/>
        <end position="57"/>
    </location>
</feature>
<gene>
    <name evidence="7" type="ORF">CfP315_0269</name>
</gene>
<evidence type="ECO:0000256" key="5">
    <source>
        <dbReference type="ARBA" id="ARBA00023136"/>
    </source>
</evidence>
<feature type="transmembrane region" description="Helical" evidence="6">
    <location>
        <begin position="289"/>
        <end position="315"/>
    </location>
</feature>
<feature type="transmembrane region" description="Helical" evidence="6">
    <location>
        <begin position="130"/>
        <end position="150"/>
    </location>
</feature>
<dbReference type="AlphaFoldDB" id="A0AA48I7Z1"/>